<comment type="caution">
    <text evidence="1">The sequence shown here is derived from an EMBL/GenBank/DDBJ whole genome shotgun (WGS) entry which is preliminary data.</text>
</comment>
<dbReference type="Proteomes" id="UP001201812">
    <property type="component" value="Unassembled WGS sequence"/>
</dbReference>
<organism evidence="1 2">
    <name type="scientific">Ditylenchus destructor</name>
    <dbReference type="NCBI Taxonomy" id="166010"/>
    <lineage>
        <taxon>Eukaryota</taxon>
        <taxon>Metazoa</taxon>
        <taxon>Ecdysozoa</taxon>
        <taxon>Nematoda</taxon>
        <taxon>Chromadorea</taxon>
        <taxon>Rhabditida</taxon>
        <taxon>Tylenchina</taxon>
        <taxon>Tylenchomorpha</taxon>
        <taxon>Sphaerularioidea</taxon>
        <taxon>Anguinidae</taxon>
        <taxon>Anguininae</taxon>
        <taxon>Ditylenchus</taxon>
    </lineage>
</organism>
<keyword evidence="2" id="KW-1185">Reference proteome</keyword>
<evidence type="ECO:0000313" key="2">
    <source>
        <dbReference type="Proteomes" id="UP001201812"/>
    </source>
</evidence>
<dbReference type="EMBL" id="JAKKPZ010000148">
    <property type="protein sequence ID" value="KAI1700343.1"/>
    <property type="molecule type" value="Genomic_DNA"/>
</dbReference>
<protein>
    <submittedName>
        <fullName evidence="1">Uncharacterized protein</fullName>
    </submittedName>
</protein>
<name>A0AAD4MP04_9BILA</name>
<evidence type="ECO:0000313" key="1">
    <source>
        <dbReference type="EMBL" id="KAI1700343.1"/>
    </source>
</evidence>
<dbReference type="AlphaFoldDB" id="A0AAD4MP04"/>
<sequence length="72" mass="8067">MCTAQDKKICFNLNYGVQCKAFPGEATSQRFRSSRNTSIVTRNSAVGMLRLSSTQKRFSIFPYATHFVPASL</sequence>
<reference evidence="1" key="1">
    <citation type="submission" date="2022-01" db="EMBL/GenBank/DDBJ databases">
        <title>Genome Sequence Resource for Two Populations of Ditylenchus destructor, the Migratory Endoparasitic Phytonematode.</title>
        <authorList>
            <person name="Zhang H."/>
            <person name="Lin R."/>
            <person name="Xie B."/>
        </authorList>
    </citation>
    <scope>NUCLEOTIDE SEQUENCE</scope>
    <source>
        <strain evidence="1">BazhouSP</strain>
    </source>
</reference>
<proteinExistence type="predicted"/>
<accession>A0AAD4MP04</accession>
<gene>
    <name evidence="1" type="ORF">DdX_16770</name>
</gene>